<dbReference type="PANTHER" id="PTHR23417">
    <property type="entry name" value="3-DEOXY-D-MANNO-OCTULOSONIC-ACID TRANSFERASE/TRNA GUANINE-N 7 - -METHYLTRANSFERASE"/>
    <property type="match status" value="1"/>
</dbReference>
<keyword evidence="7 9" id="KW-0694">RNA-binding</keyword>
<feature type="binding site" evidence="9">
    <location>
        <position position="161"/>
    </location>
    <ligand>
        <name>S-adenosyl-L-methionine</name>
        <dbReference type="ChEBI" id="CHEBI:59789"/>
    </ligand>
</feature>
<dbReference type="PROSITE" id="PS51625">
    <property type="entry name" value="SAM_MT_TRMB"/>
    <property type="match status" value="1"/>
</dbReference>
<dbReference type="NCBIfam" id="TIGR00091">
    <property type="entry name" value="tRNA (guanosine(46)-N7)-methyltransferase TrmB"/>
    <property type="match status" value="1"/>
</dbReference>
<keyword evidence="11" id="KW-1185">Reference proteome</keyword>
<feature type="binding site" evidence="9">
    <location>
        <position position="76"/>
    </location>
    <ligand>
        <name>S-adenosyl-L-methionine</name>
        <dbReference type="ChEBI" id="CHEBI:59789"/>
    </ligand>
</feature>
<evidence type="ECO:0000256" key="3">
    <source>
        <dbReference type="ARBA" id="ARBA00022603"/>
    </source>
</evidence>
<sequence length="282" mass="32102">MATHQTPKAARVALRDNRQEGAMPRKRFFRQRAHANPFSDHQLEYPSEPTAEFWKPFYPKWPADAATQVPRFADVGCGYGGLLVSLAPLFPETLMLGLEIRDKVEEYVKQRIDGLREQGCEKGLAPTSAGSYQNISVLRSNAMKFLPHFFAKGQMEKLFFLFPDPHFKKKKHKARIITPQLLAEYAFLLKEGGLLYIATDVRALFDWMVTHIDKHPLFQRLDQAAIDADPCVRCVLEETEEGKKVARNAGDKFMLVYRRLPTAEVAAAMPDWCGFSAKLDIE</sequence>
<dbReference type="SUPFAM" id="SSF53335">
    <property type="entry name" value="S-adenosyl-L-methionine-dependent methyltransferases"/>
    <property type="match status" value="1"/>
</dbReference>
<keyword evidence="6 9" id="KW-0819">tRNA processing</keyword>
<dbReference type="GO" id="GO:0008176">
    <property type="term" value="F:tRNA (guanine(46)-N7)-methyltransferase activity"/>
    <property type="evidence" value="ECO:0007669"/>
    <property type="project" value="UniProtKB-UniRule"/>
</dbReference>
<dbReference type="UniPathway" id="UPA00989"/>
<dbReference type="InterPro" id="IPR025763">
    <property type="entry name" value="Trm8_euk"/>
</dbReference>
<evidence type="ECO:0000256" key="1">
    <source>
        <dbReference type="ARBA" id="ARBA00000142"/>
    </source>
</evidence>
<dbReference type="OrthoDB" id="47276at2759"/>
<dbReference type="GO" id="GO:0043527">
    <property type="term" value="C:tRNA methyltransferase complex"/>
    <property type="evidence" value="ECO:0007669"/>
    <property type="project" value="TreeGrafter"/>
</dbReference>
<evidence type="ECO:0000256" key="8">
    <source>
        <dbReference type="ARBA" id="ARBA00023242"/>
    </source>
</evidence>
<evidence type="ECO:0000256" key="5">
    <source>
        <dbReference type="ARBA" id="ARBA00022691"/>
    </source>
</evidence>
<dbReference type="InterPro" id="IPR029063">
    <property type="entry name" value="SAM-dependent_MTases_sf"/>
</dbReference>
<dbReference type="HAMAP" id="MF_03055">
    <property type="entry name" value="tRNA_methyltr_TrmB_euk"/>
    <property type="match status" value="1"/>
</dbReference>
<keyword evidence="3 9" id="KW-0489">Methyltransferase</keyword>
<keyword evidence="8 9" id="KW-0539">Nucleus</keyword>
<keyword evidence="5 9" id="KW-0949">S-adenosyl-L-methionine</keyword>
<comment type="function">
    <text evidence="9">Catalyzes the formation of N(7)-methylguanine at position 46 (m7G46) in tRNA.</text>
</comment>
<evidence type="ECO:0000256" key="6">
    <source>
        <dbReference type="ARBA" id="ARBA00022694"/>
    </source>
</evidence>
<name>A0A4P9X9P2_9FUNG</name>
<dbReference type="GO" id="GO:0000049">
    <property type="term" value="F:tRNA binding"/>
    <property type="evidence" value="ECO:0007669"/>
    <property type="project" value="UniProtKB-UniRule"/>
</dbReference>
<dbReference type="STRING" id="1555241.A0A4P9X9P2"/>
<dbReference type="InterPro" id="IPR003358">
    <property type="entry name" value="tRNA_(Gua-N-7)_MeTrfase_Trmb"/>
</dbReference>
<feature type="binding site" evidence="9">
    <location>
        <begin position="99"/>
        <end position="100"/>
    </location>
    <ligand>
        <name>S-adenosyl-L-methionine</name>
        <dbReference type="ChEBI" id="CHEBI:59789"/>
    </ligand>
</feature>
<feature type="binding site" evidence="9">
    <location>
        <begin position="141"/>
        <end position="142"/>
    </location>
    <ligand>
        <name>S-adenosyl-L-methionine</name>
        <dbReference type="ChEBI" id="CHEBI:59789"/>
    </ligand>
</feature>
<dbReference type="EC" id="2.1.1.33" evidence="9"/>
<evidence type="ECO:0000313" key="10">
    <source>
        <dbReference type="EMBL" id="RKP02077.1"/>
    </source>
</evidence>
<dbReference type="Pfam" id="PF02390">
    <property type="entry name" value="Methyltransf_4"/>
    <property type="match status" value="1"/>
</dbReference>
<comment type="similarity">
    <text evidence="9">Belongs to the class I-like SAM-binding methyltransferase superfamily. TrmB family.</text>
</comment>
<dbReference type="CDD" id="cd02440">
    <property type="entry name" value="AdoMet_MTases"/>
    <property type="match status" value="1"/>
</dbReference>
<dbReference type="PANTHER" id="PTHR23417:SF16">
    <property type="entry name" value="TRNA (GUANINE-N(7)-)-METHYLTRANSFERASE"/>
    <property type="match status" value="1"/>
</dbReference>
<gene>
    <name evidence="9" type="primary">TRM8</name>
    <name evidence="10" type="ORF">CXG81DRAFT_11191</name>
</gene>
<keyword evidence="2 9" id="KW-0820">tRNA-binding</keyword>
<dbReference type="Proteomes" id="UP000274922">
    <property type="component" value="Unassembled WGS sequence"/>
</dbReference>
<comment type="subunit">
    <text evidence="9">Forms a complex with TRM82.</text>
</comment>
<dbReference type="EMBL" id="ML014152">
    <property type="protein sequence ID" value="RKP02077.1"/>
    <property type="molecule type" value="Genomic_DNA"/>
</dbReference>
<evidence type="ECO:0000256" key="2">
    <source>
        <dbReference type="ARBA" id="ARBA00022555"/>
    </source>
</evidence>
<feature type="active site" evidence="9">
    <location>
        <position position="164"/>
    </location>
</feature>
<evidence type="ECO:0000313" key="11">
    <source>
        <dbReference type="Proteomes" id="UP000274922"/>
    </source>
</evidence>
<dbReference type="GO" id="GO:0005634">
    <property type="term" value="C:nucleus"/>
    <property type="evidence" value="ECO:0007669"/>
    <property type="project" value="UniProtKB-SubCell"/>
</dbReference>
<comment type="catalytic activity">
    <reaction evidence="1 9">
        <text>guanosine(46) in tRNA + S-adenosyl-L-methionine = N(7)-methylguanosine(46) in tRNA + S-adenosyl-L-homocysteine</text>
        <dbReference type="Rhea" id="RHEA:42708"/>
        <dbReference type="Rhea" id="RHEA-COMP:10188"/>
        <dbReference type="Rhea" id="RHEA-COMP:10189"/>
        <dbReference type="ChEBI" id="CHEBI:57856"/>
        <dbReference type="ChEBI" id="CHEBI:59789"/>
        <dbReference type="ChEBI" id="CHEBI:74269"/>
        <dbReference type="ChEBI" id="CHEBI:74480"/>
        <dbReference type="EC" id="2.1.1.33"/>
    </reaction>
</comment>
<evidence type="ECO:0000256" key="7">
    <source>
        <dbReference type="ARBA" id="ARBA00022884"/>
    </source>
</evidence>
<keyword evidence="4 9" id="KW-0808">Transferase</keyword>
<reference evidence="11" key="1">
    <citation type="journal article" date="2018" name="Nat. Microbiol.">
        <title>Leveraging single-cell genomics to expand the fungal tree of life.</title>
        <authorList>
            <person name="Ahrendt S.R."/>
            <person name="Quandt C.A."/>
            <person name="Ciobanu D."/>
            <person name="Clum A."/>
            <person name="Salamov A."/>
            <person name="Andreopoulos B."/>
            <person name="Cheng J.F."/>
            <person name="Woyke T."/>
            <person name="Pelin A."/>
            <person name="Henrissat B."/>
            <person name="Reynolds N.K."/>
            <person name="Benny G.L."/>
            <person name="Smith M.E."/>
            <person name="James T.Y."/>
            <person name="Grigoriev I.V."/>
        </authorList>
    </citation>
    <scope>NUCLEOTIDE SEQUENCE [LARGE SCALE GENOMIC DNA]</scope>
    <source>
        <strain evidence="11">ATCC 52028</strain>
    </source>
</reference>
<evidence type="ECO:0000256" key="9">
    <source>
        <dbReference type="HAMAP-Rule" id="MF_03055"/>
    </source>
</evidence>
<comment type="subcellular location">
    <subcellularLocation>
        <location evidence="9">Nucleus</location>
    </subcellularLocation>
</comment>
<comment type="pathway">
    <text evidence="9">tRNA modification; N(7)-methylguanine-tRNA biosynthesis.</text>
</comment>
<evidence type="ECO:0000256" key="4">
    <source>
        <dbReference type="ARBA" id="ARBA00022679"/>
    </source>
</evidence>
<protein>
    <recommendedName>
        <fullName evidence="9">tRNA (guanine-N(7)-)-methyltransferase</fullName>
        <ecNumber evidence="9">2.1.1.33</ecNumber>
    </recommendedName>
    <alternativeName>
        <fullName evidence="9">Transfer RNA methyltransferase 8</fullName>
    </alternativeName>
    <alternativeName>
        <fullName evidence="9">tRNA (guanine(46)-N(7))-methyltransferase</fullName>
    </alternativeName>
    <alternativeName>
        <fullName evidence="9">tRNA(m7G46)-methyltransferase</fullName>
    </alternativeName>
</protein>
<feature type="binding site" evidence="9">
    <location>
        <begin position="239"/>
        <end position="241"/>
    </location>
    <ligand>
        <name>S-adenosyl-L-methionine</name>
        <dbReference type="ChEBI" id="CHEBI:59789"/>
    </ligand>
</feature>
<proteinExistence type="inferred from homology"/>
<dbReference type="AlphaFoldDB" id="A0A4P9X9P2"/>
<organism evidence="10 11">
    <name type="scientific">Caulochytrium protostelioides</name>
    <dbReference type="NCBI Taxonomy" id="1555241"/>
    <lineage>
        <taxon>Eukaryota</taxon>
        <taxon>Fungi</taxon>
        <taxon>Fungi incertae sedis</taxon>
        <taxon>Chytridiomycota</taxon>
        <taxon>Chytridiomycota incertae sedis</taxon>
        <taxon>Chytridiomycetes</taxon>
        <taxon>Caulochytriales</taxon>
        <taxon>Caulochytriaceae</taxon>
        <taxon>Caulochytrium</taxon>
    </lineage>
</organism>
<dbReference type="Gene3D" id="3.40.50.150">
    <property type="entry name" value="Vaccinia Virus protein VP39"/>
    <property type="match status" value="1"/>
</dbReference>
<accession>A0A4P9X9P2</accession>